<feature type="domain" description="HTH myb-type" evidence="9">
    <location>
        <begin position="9"/>
        <end position="61"/>
    </location>
</feature>
<comment type="subcellular location">
    <subcellularLocation>
        <location evidence="1">Nucleus</location>
    </subcellularLocation>
</comment>
<dbReference type="SUPFAM" id="SSF46689">
    <property type="entry name" value="Homeodomain-like"/>
    <property type="match status" value="1"/>
</dbReference>
<dbReference type="PANTHER" id="PTHR47999">
    <property type="entry name" value="TRANSCRIPTION FACTOR MYB8-RELATED-RELATED"/>
    <property type="match status" value="1"/>
</dbReference>
<evidence type="ECO:0000259" key="9">
    <source>
        <dbReference type="PROSITE" id="PS51294"/>
    </source>
</evidence>
<evidence type="ECO:0000256" key="4">
    <source>
        <dbReference type="ARBA" id="ARBA00023125"/>
    </source>
</evidence>
<dbReference type="Gene3D" id="1.10.10.60">
    <property type="entry name" value="Homeodomain-like"/>
    <property type="match status" value="2"/>
</dbReference>
<dbReference type="SMART" id="SM00717">
    <property type="entry name" value="SANT"/>
    <property type="match status" value="2"/>
</dbReference>
<keyword evidence="5" id="KW-0804">Transcription</keyword>
<dbReference type="Proteomes" id="UP001222027">
    <property type="component" value="Unassembled WGS sequence"/>
</dbReference>
<dbReference type="PANTHER" id="PTHR47999:SF86">
    <property type="entry name" value="MYB-RELATED PROTEIN MYB4-LIKE"/>
    <property type="match status" value="1"/>
</dbReference>
<dbReference type="EMBL" id="JAQQAF010000004">
    <property type="protein sequence ID" value="KAJ8491431.1"/>
    <property type="molecule type" value="Genomic_DNA"/>
</dbReference>
<feature type="region of interest" description="Disordered" evidence="7">
    <location>
        <begin position="118"/>
        <end position="141"/>
    </location>
</feature>
<feature type="compositionally biased region" description="Basic and acidic residues" evidence="7">
    <location>
        <begin position="129"/>
        <end position="141"/>
    </location>
</feature>
<dbReference type="CDD" id="cd00167">
    <property type="entry name" value="SANT"/>
    <property type="match status" value="2"/>
</dbReference>
<evidence type="ECO:0000313" key="11">
    <source>
        <dbReference type="Proteomes" id="UP001222027"/>
    </source>
</evidence>
<dbReference type="AlphaFoldDB" id="A0AAV8R925"/>
<keyword evidence="6" id="KW-0539">Nucleus</keyword>
<name>A0AAV8R925_ENSVE</name>
<sequence length="291" mass="32489">MGRRPCCSKEGLNRGAWSAFEDRVLSEYIKTHGEGKWRDLPKRAGLKRCGKSCRLRWLNYLRPDIKRGNISEDEESLIIKLHRLLGNRWSLIAGRLPGRTDNEIKNYWNTNLSKKMTPPTTCVGRPAVKGKEARKEESSEEVKAAGEASAVIRTKAVRCTKVYLPSPPDDPPTNHTCKLTNNGSPSSSVRRDADPSSWFLEDFNMEELVPSFQDDCFLQLRLDEVQDGGNMNGMVGDDLLWFCDAVHQDFRGGTDRPELQVAAEIGTLASLIDSVENGKANGGARHTVSRS</sequence>
<evidence type="ECO:0000256" key="3">
    <source>
        <dbReference type="ARBA" id="ARBA00023015"/>
    </source>
</evidence>
<feature type="domain" description="Myb-like" evidence="8">
    <location>
        <begin position="62"/>
        <end position="112"/>
    </location>
</feature>
<dbReference type="GO" id="GO:0005634">
    <property type="term" value="C:nucleus"/>
    <property type="evidence" value="ECO:0007669"/>
    <property type="project" value="UniProtKB-SubCell"/>
</dbReference>
<dbReference type="Pfam" id="PF00249">
    <property type="entry name" value="Myb_DNA-binding"/>
    <property type="match status" value="2"/>
</dbReference>
<feature type="domain" description="Myb-like" evidence="8">
    <location>
        <begin position="9"/>
        <end position="61"/>
    </location>
</feature>
<feature type="domain" description="HTH myb-type" evidence="9">
    <location>
        <begin position="62"/>
        <end position="116"/>
    </location>
</feature>
<dbReference type="InterPro" id="IPR009057">
    <property type="entry name" value="Homeodomain-like_sf"/>
</dbReference>
<keyword evidence="4" id="KW-0238">DNA-binding</keyword>
<dbReference type="FunFam" id="1.10.10.60:FF:000001">
    <property type="entry name" value="MYB-related transcription factor"/>
    <property type="match status" value="1"/>
</dbReference>
<dbReference type="InterPro" id="IPR001005">
    <property type="entry name" value="SANT/Myb"/>
</dbReference>
<organism evidence="10 11">
    <name type="scientific">Ensete ventricosum</name>
    <name type="common">Abyssinian banana</name>
    <name type="synonym">Musa ensete</name>
    <dbReference type="NCBI Taxonomy" id="4639"/>
    <lineage>
        <taxon>Eukaryota</taxon>
        <taxon>Viridiplantae</taxon>
        <taxon>Streptophyta</taxon>
        <taxon>Embryophyta</taxon>
        <taxon>Tracheophyta</taxon>
        <taxon>Spermatophyta</taxon>
        <taxon>Magnoliopsida</taxon>
        <taxon>Liliopsida</taxon>
        <taxon>Zingiberales</taxon>
        <taxon>Musaceae</taxon>
        <taxon>Ensete</taxon>
    </lineage>
</organism>
<proteinExistence type="predicted"/>
<keyword evidence="11" id="KW-1185">Reference proteome</keyword>
<comment type="caution">
    <text evidence="10">The sequence shown here is derived from an EMBL/GenBank/DDBJ whole genome shotgun (WGS) entry which is preliminary data.</text>
</comment>
<protein>
    <submittedName>
        <fullName evidence="10">Uncharacterized protein</fullName>
    </submittedName>
</protein>
<dbReference type="GO" id="GO:0003677">
    <property type="term" value="F:DNA binding"/>
    <property type="evidence" value="ECO:0007669"/>
    <property type="project" value="UniProtKB-KW"/>
</dbReference>
<dbReference type="PROSITE" id="PS50090">
    <property type="entry name" value="MYB_LIKE"/>
    <property type="match status" value="2"/>
</dbReference>
<evidence type="ECO:0000256" key="2">
    <source>
        <dbReference type="ARBA" id="ARBA00022737"/>
    </source>
</evidence>
<keyword evidence="3" id="KW-0805">Transcription regulation</keyword>
<dbReference type="PROSITE" id="PS51294">
    <property type="entry name" value="HTH_MYB"/>
    <property type="match status" value="2"/>
</dbReference>
<accession>A0AAV8R925</accession>
<dbReference type="InterPro" id="IPR017930">
    <property type="entry name" value="Myb_dom"/>
</dbReference>
<evidence type="ECO:0000256" key="1">
    <source>
        <dbReference type="ARBA" id="ARBA00004123"/>
    </source>
</evidence>
<feature type="region of interest" description="Disordered" evidence="7">
    <location>
        <begin position="164"/>
        <end position="193"/>
    </location>
</feature>
<dbReference type="InterPro" id="IPR015495">
    <property type="entry name" value="Myb_TF_plants"/>
</dbReference>
<evidence type="ECO:0000259" key="8">
    <source>
        <dbReference type="PROSITE" id="PS50090"/>
    </source>
</evidence>
<feature type="compositionally biased region" description="Polar residues" evidence="7">
    <location>
        <begin position="173"/>
        <end position="188"/>
    </location>
</feature>
<evidence type="ECO:0000256" key="5">
    <source>
        <dbReference type="ARBA" id="ARBA00023163"/>
    </source>
</evidence>
<evidence type="ECO:0000256" key="6">
    <source>
        <dbReference type="ARBA" id="ARBA00023242"/>
    </source>
</evidence>
<keyword evidence="2" id="KW-0677">Repeat</keyword>
<evidence type="ECO:0000256" key="7">
    <source>
        <dbReference type="SAM" id="MobiDB-lite"/>
    </source>
</evidence>
<reference evidence="10 11" key="1">
    <citation type="submission" date="2022-12" db="EMBL/GenBank/DDBJ databases">
        <title>Chromosome-scale assembly of the Ensete ventricosum genome.</title>
        <authorList>
            <person name="Dussert Y."/>
            <person name="Stocks J."/>
            <person name="Wendawek A."/>
            <person name="Woldeyes F."/>
            <person name="Nichols R.A."/>
            <person name="Borrell J.S."/>
        </authorList>
    </citation>
    <scope>NUCLEOTIDE SEQUENCE [LARGE SCALE GENOMIC DNA]</scope>
    <source>
        <strain evidence="11">cv. Maze</strain>
        <tissue evidence="10">Seeds</tissue>
    </source>
</reference>
<gene>
    <name evidence="10" type="ORF">OPV22_013152</name>
</gene>
<evidence type="ECO:0000313" key="10">
    <source>
        <dbReference type="EMBL" id="KAJ8491431.1"/>
    </source>
</evidence>